<dbReference type="InterPro" id="IPR011701">
    <property type="entry name" value="MFS"/>
</dbReference>
<keyword evidence="8" id="KW-1185">Reference proteome</keyword>
<comment type="caution">
    <text evidence="7">The sequence shown here is derived from an EMBL/GenBank/DDBJ whole genome shotgun (WGS) entry which is preliminary data.</text>
</comment>
<dbReference type="EMBL" id="CANTUO010000001">
    <property type="protein sequence ID" value="CAI5756059.1"/>
    <property type="molecule type" value="Genomic_DNA"/>
</dbReference>
<feature type="transmembrane region" description="Helical" evidence="6">
    <location>
        <begin position="57"/>
        <end position="74"/>
    </location>
</feature>
<keyword evidence="5 6" id="KW-0472">Membrane</keyword>
<proteinExistence type="predicted"/>
<feature type="transmembrane region" description="Helical" evidence="6">
    <location>
        <begin position="410"/>
        <end position="428"/>
    </location>
</feature>
<organism evidence="7 8">
    <name type="scientific">Candida verbasci</name>
    <dbReference type="NCBI Taxonomy" id="1227364"/>
    <lineage>
        <taxon>Eukaryota</taxon>
        <taxon>Fungi</taxon>
        <taxon>Dikarya</taxon>
        <taxon>Ascomycota</taxon>
        <taxon>Saccharomycotina</taxon>
        <taxon>Pichiomycetes</taxon>
        <taxon>Debaryomycetaceae</taxon>
        <taxon>Candida/Lodderomyces clade</taxon>
        <taxon>Candida</taxon>
    </lineage>
</organism>
<feature type="transmembrane region" description="Helical" evidence="6">
    <location>
        <begin position="324"/>
        <end position="346"/>
    </location>
</feature>
<sequence>MSFEKDQDVIKDQSSSVSIRNIEQYDISDYDNALAYLKNQDQNENIRADVKRITKKLDMIILPILCGIYLLQFLDKSLLNYSAAMGIKTNLKNNEFANLSTIFYASYIFGEPFISYCLQKFPIGRTLGVFIILWGIVISCHSACKTYASLMVVRTLLGIFESSSTVGIIIISGMYYSKPQQVSRMGIWALNAGTATIIGSLLSFGFQHIQNSQFQSWQILFLAMGVITIVYGIFVIFYLPNNIESVWFLKPNEKIYLLQNVIKPNQTGTINYKFKKEQILELFSDKFTWLYLLLCICSQIVTGSIGTFSVTITLTFGFDSYQSALLQIPIGVLIIIIIIASTQLVFYVKNITYVMMSMFIPTIIGAIVLIISPSKIGNLLSLYLLYSGSCSITLIYYWISCNTAGSSKKFFRSGLIMIGFSISCIIGPQLFQSYSAPNYIIAKIVILITQVLCVPLTYILGYLLKRENETRDKLKNEGHGEHELKENFEWMDLTDIENKNFRYFY</sequence>
<dbReference type="GO" id="GO:0016020">
    <property type="term" value="C:membrane"/>
    <property type="evidence" value="ECO:0007669"/>
    <property type="project" value="UniProtKB-SubCell"/>
</dbReference>
<reference evidence="7" key="1">
    <citation type="submission" date="2022-12" db="EMBL/GenBank/DDBJ databases">
        <authorList>
            <person name="Brejova B."/>
        </authorList>
    </citation>
    <scope>NUCLEOTIDE SEQUENCE</scope>
</reference>
<dbReference type="Pfam" id="PF07690">
    <property type="entry name" value="MFS_1"/>
    <property type="match status" value="1"/>
</dbReference>
<comment type="subcellular location">
    <subcellularLocation>
        <location evidence="1">Membrane</location>
        <topology evidence="1">Multi-pass membrane protein</topology>
    </subcellularLocation>
</comment>
<evidence type="ECO:0000256" key="1">
    <source>
        <dbReference type="ARBA" id="ARBA00004141"/>
    </source>
</evidence>
<accession>A0A9W4X8B5</accession>
<evidence type="ECO:0000256" key="6">
    <source>
        <dbReference type="SAM" id="Phobius"/>
    </source>
</evidence>
<feature type="transmembrane region" description="Helical" evidence="6">
    <location>
        <begin position="380"/>
        <end position="398"/>
    </location>
</feature>
<dbReference type="PANTHER" id="PTHR43791">
    <property type="entry name" value="PERMEASE-RELATED"/>
    <property type="match status" value="1"/>
</dbReference>
<feature type="transmembrane region" description="Helical" evidence="6">
    <location>
        <begin position="289"/>
        <end position="318"/>
    </location>
</feature>
<dbReference type="SUPFAM" id="SSF103473">
    <property type="entry name" value="MFS general substrate transporter"/>
    <property type="match status" value="1"/>
</dbReference>
<evidence type="ECO:0008006" key="9">
    <source>
        <dbReference type="Google" id="ProtNLM"/>
    </source>
</evidence>
<dbReference type="InterPro" id="IPR036259">
    <property type="entry name" value="MFS_trans_sf"/>
</dbReference>
<evidence type="ECO:0000256" key="5">
    <source>
        <dbReference type="ARBA" id="ARBA00023136"/>
    </source>
</evidence>
<name>A0A9W4X8B5_9ASCO</name>
<feature type="transmembrane region" description="Helical" evidence="6">
    <location>
        <begin position="353"/>
        <end position="374"/>
    </location>
</feature>
<feature type="transmembrane region" description="Helical" evidence="6">
    <location>
        <begin position="156"/>
        <end position="176"/>
    </location>
</feature>
<dbReference type="PANTHER" id="PTHR43791:SF40">
    <property type="entry name" value="THIAMINE PATHWAY TRANSPORTER THI73"/>
    <property type="match status" value="1"/>
</dbReference>
<gene>
    <name evidence="7" type="ORF">CANVERA_P0577</name>
</gene>
<evidence type="ECO:0000313" key="7">
    <source>
        <dbReference type="EMBL" id="CAI5756059.1"/>
    </source>
</evidence>
<evidence type="ECO:0000313" key="8">
    <source>
        <dbReference type="Proteomes" id="UP001152885"/>
    </source>
</evidence>
<evidence type="ECO:0000256" key="4">
    <source>
        <dbReference type="ARBA" id="ARBA00022989"/>
    </source>
</evidence>
<feature type="transmembrane region" description="Helical" evidence="6">
    <location>
        <begin position="440"/>
        <end position="464"/>
    </location>
</feature>
<feature type="transmembrane region" description="Helical" evidence="6">
    <location>
        <begin position="219"/>
        <end position="239"/>
    </location>
</feature>
<feature type="transmembrane region" description="Helical" evidence="6">
    <location>
        <begin position="188"/>
        <end position="207"/>
    </location>
</feature>
<dbReference type="Gene3D" id="1.20.1250.20">
    <property type="entry name" value="MFS general substrate transporter like domains"/>
    <property type="match status" value="1"/>
</dbReference>
<keyword evidence="3 6" id="KW-0812">Transmembrane</keyword>
<keyword evidence="4 6" id="KW-1133">Transmembrane helix</keyword>
<keyword evidence="2" id="KW-0813">Transport</keyword>
<feature type="transmembrane region" description="Helical" evidence="6">
    <location>
        <begin position="96"/>
        <end position="118"/>
    </location>
</feature>
<dbReference type="AlphaFoldDB" id="A0A9W4X8B5"/>
<dbReference type="GO" id="GO:0022857">
    <property type="term" value="F:transmembrane transporter activity"/>
    <property type="evidence" value="ECO:0007669"/>
    <property type="project" value="InterPro"/>
</dbReference>
<dbReference type="OrthoDB" id="6730379at2759"/>
<dbReference type="Proteomes" id="UP001152885">
    <property type="component" value="Unassembled WGS sequence"/>
</dbReference>
<evidence type="ECO:0000256" key="3">
    <source>
        <dbReference type="ARBA" id="ARBA00022692"/>
    </source>
</evidence>
<protein>
    <recommendedName>
        <fullName evidence="9">Major facilitator superfamily (MFS) profile domain-containing protein</fullName>
    </recommendedName>
</protein>
<evidence type="ECO:0000256" key="2">
    <source>
        <dbReference type="ARBA" id="ARBA00022448"/>
    </source>
</evidence>